<dbReference type="InterPro" id="IPR012291">
    <property type="entry name" value="CBM2_carb-bd_dom_sf"/>
</dbReference>
<dbReference type="SUPFAM" id="SSF55545">
    <property type="entry name" value="beta-N-acetylhexosaminidase-like domain"/>
    <property type="match status" value="1"/>
</dbReference>
<reference evidence="10 11" key="1">
    <citation type="submission" date="2021-03" db="EMBL/GenBank/DDBJ databases">
        <title>novel species isolated from a fishpond in China.</title>
        <authorList>
            <person name="Lu H."/>
            <person name="Cai Z."/>
        </authorList>
    </citation>
    <scope>NUCLEOTIDE SEQUENCE [LARGE SCALE GENOMIC DNA]</scope>
    <source>
        <strain evidence="10 11">H41</strain>
    </source>
</reference>
<dbReference type="InterPro" id="IPR004867">
    <property type="entry name" value="CHB_C_dom"/>
</dbReference>
<dbReference type="EC" id="3.2.1.52" evidence="3"/>
<dbReference type="InterPro" id="IPR029018">
    <property type="entry name" value="Hex-like_dom2"/>
</dbReference>
<evidence type="ECO:0000256" key="4">
    <source>
        <dbReference type="ARBA" id="ARBA00022801"/>
    </source>
</evidence>
<dbReference type="EMBL" id="JAFKCT010000002">
    <property type="protein sequence ID" value="MBN7810456.1"/>
    <property type="molecule type" value="Genomic_DNA"/>
</dbReference>
<dbReference type="SUPFAM" id="SSF49384">
    <property type="entry name" value="Carbohydrate-binding domain"/>
    <property type="match status" value="1"/>
</dbReference>
<dbReference type="RefSeq" id="WP_206577249.1">
    <property type="nucleotide sequence ID" value="NZ_JAFKCT010000002.1"/>
</dbReference>
<dbReference type="SUPFAM" id="SSF51445">
    <property type="entry name" value="(Trans)glycosidases"/>
    <property type="match status" value="1"/>
</dbReference>
<feature type="signal peptide" evidence="8">
    <location>
        <begin position="1"/>
        <end position="20"/>
    </location>
</feature>
<dbReference type="Gene3D" id="3.20.20.80">
    <property type="entry name" value="Glycosidases"/>
    <property type="match status" value="1"/>
</dbReference>
<dbReference type="SMART" id="SM01081">
    <property type="entry name" value="CHB_HEX"/>
    <property type="match status" value="1"/>
</dbReference>
<comment type="catalytic activity">
    <reaction evidence="1">
        <text>Hydrolysis of terminal non-reducing N-acetyl-D-hexosamine residues in N-acetyl-beta-D-hexosaminides.</text>
        <dbReference type="EC" id="3.2.1.52"/>
    </reaction>
</comment>
<sequence length="849" mass="95163">MKKTLLSTFLLLISFGFSQAQVSASWKLLENHFTEAPHHWAELVLKNTSGKKIDSGWKLYFNTVFLSVNAEVKNPGLGITHLQGDFFVLEGQSPALAAGEEVRIEYRSAEPYLKNSYAPEALVFLRSDGSHFEVKDYQVQEISSDGLAEMAKDTPLPIPTGELTYERNEGLSLLPEDALPPFLPSPKSWRYTGDPLRIKNAALAVSDIPEFAKESKFLLEALGKGYHPRIDAAEAPVQIQLEKVSGLPDEGYRLSIRDRKVLISASQPQGAFYGVQSFLAMMPGEFWKEASGQLILPQVEIEDAPAFGYRGFFLDVARNFQPKTQILKILDMMAFYKLNVFHFNLANDEGWRLEIPGLPELTEFGGRRGFSTDEAEFLWPYYGSGADPSKSPSGTGFYTISEFQEILRYAQARHIEVIPEFGVPAHSRAAIRAMEKRYRALMGEGREEEALQYRLAEDDDQSKYLSAQNFKGNTVCVCQESVYTFYEKLVTEVQGMFRDAGVDLKNWHTGGDEVPRGVWTASPVCNEFIAENPDIQQQDLNDYFRSRAAEILKKHGLQMGGWEEIGQSHQGETVVPNPKFADQNWRLYAWNAVAGWGGEDMAYKLANAGYPVVICSSANFYFDLAYDWDPDERGHTWSGVTDLYQSWKTVPGKLYLSHDLTIEGKDWDWTAVGSNFTRLTAEGRANILGVSGQVWTETIKGTEMLEYYIFPKMLGYIERAWAGDPAWSDADTEAGMRAARESEWNVFANAVGQKELPKLEGMFGGFAHRVPKPGVAVRDGMIFANVQTPGLIIRYTQDGSDPTASSPIYTQPIPKKGGEKFRVFTRSGAHGGLLELDREQKTIDGRELE</sequence>
<dbReference type="InterPro" id="IPR015883">
    <property type="entry name" value="Glyco_hydro_20_cat"/>
</dbReference>
<dbReference type="Gene3D" id="2.60.40.10">
    <property type="entry name" value="Immunoglobulins"/>
    <property type="match status" value="1"/>
</dbReference>
<keyword evidence="8" id="KW-0732">Signal</keyword>
<dbReference type="Pfam" id="PF03174">
    <property type="entry name" value="CHB_HEX_C"/>
    <property type="match status" value="1"/>
</dbReference>
<dbReference type="InterPro" id="IPR008965">
    <property type="entry name" value="CBM2/CBM3_carb-bd_dom_sf"/>
</dbReference>
<dbReference type="InterPro" id="IPR017853">
    <property type="entry name" value="GH"/>
</dbReference>
<dbReference type="SUPFAM" id="SSF81296">
    <property type="entry name" value="E set domains"/>
    <property type="match status" value="1"/>
</dbReference>
<evidence type="ECO:0000256" key="6">
    <source>
        <dbReference type="ARBA" id="ARBA00030512"/>
    </source>
</evidence>
<dbReference type="PANTHER" id="PTHR22600">
    <property type="entry name" value="BETA-HEXOSAMINIDASE"/>
    <property type="match status" value="1"/>
</dbReference>
<dbReference type="InterPro" id="IPR025705">
    <property type="entry name" value="Beta_hexosaminidase_sua/sub"/>
</dbReference>
<dbReference type="Gene3D" id="2.60.40.290">
    <property type="match status" value="1"/>
</dbReference>
<name>A0ABS3C068_9BACT</name>
<evidence type="ECO:0000256" key="5">
    <source>
        <dbReference type="ARBA" id="ARBA00023295"/>
    </source>
</evidence>
<accession>A0ABS3C068</accession>
<keyword evidence="11" id="KW-1185">Reference proteome</keyword>
<dbReference type="InterPro" id="IPR014756">
    <property type="entry name" value="Ig_E-set"/>
</dbReference>
<gene>
    <name evidence="10" type="ORF">J0A68_05785</name>
</gene>
<feature type="domain" description="Chitobiase/beta-hexosaminidases N-terminal" evidence="9">
    <location>
        <begin position="20"/>
        <end position="163"/>
    </location>
</feature>
<organism evidence="10 11">
    <name type="scientific">Algoriphagus oliviformis</name>
    <dbReference type="NCBI Taxonomy" id="2811231"/>
    <lineage>
        <taxon>Bacteria</taxon>
        <taxon>Pseudomonadati</taxon>
        <taxon>Bacteroidota</taxon>
        <taxon>Cytophagia</taxon>
        <taxon>Cytophagales</taxon>
        <taxon>Cyclobacteriaceae</taxon>
        <taxon>Algoriphagus</taxon>
    </lineage>
</organism>
<evidence type="ECO:0000313" key="10">
    <source>
        <dbReference type="EMBL" id="MBN7810456.1"/>
    </source>
</evidence>
<keyword evidence="5" id="KW-0326">Glycosidase</keyword>
<evidence type="ECO:0000313" key="11">
    <source>
        <dbReference type="Proteomes" id="UP000664317"/>
    </source>
</evidence>
<dbReference type="Gene3D" id="3.30.379.10">
    <property type="entry name" value="Chitobiase/beta-hexosaminidase domain 2-like"/>
    <property type="match status" value="1"/>
</dbReference>
<evidence type="ECO:0000256" key="7">
    <source>
        <dbReference type="ARBA" id="ARBA00033000"/>
    </source>
</evidence>
<dbReference type="InterPro" id="IPR013783">
    <property type="entry name" value="Ig-like_fold"/>
</dbReference>
<evidence type="ECO:0000256" key="1">
    <source>
        <dbReference type="ARBA" id="ARBA00001231"/>
    </source>
</evidence>
<feature type="chain" id="PRO_5046816957" description="beta-N-acetylhexosaminidase" evidence="8">
    <location>
        <begin position="21"/>
        <end position="849"/>
    </location>
</feature>
<dbReference type="Pfam" id="PF00728">
    <property type="entry name" value="Glyco_hydro_20"/>
    <property type="match status" value="1"/>
</dbReference>
<dbReference type="PANTHER" id="PTHR22600:SF57">
    <property type="entry name" value="BETA-N-ACETYLHEXOSAMINIDASE"/>
    <property type="match status" value="1"/>
</dbReference>
<dbReference type="Proteomes" id="UP000664317">
    <property type="component" value="Unassembled WGS sequence"/>
</dbReference>
<evidence type="ECO:0000256" key="2">
    <source>
        <dbReference type="ARBA" id="ARBA00006285"/>
    </source>
</evidence>
<dbReference type="CDD" id="cd02847">
    <property type="entry name" value="E_set_Chitobiase_C"/>
    <property type="match status" value="1"/>
</dbReference>
<dbReference type="PRINTS" id="PR00738">
    <property type="entry name" value="GLHYDRLASE20"/>
</dbReference>
<comment type="caution">
    <text evidence="10">The sequence shown here is derived from an EMBL/GenBank/DDBJ whole genome shotgun (WGS) entry which is preliminary data.</text>
</comment>
<proteinExistence type="inferred from homology"/>
<evidence type="ECO:0000259" key="9">
    <source>
        <dbReference type="SMART" id="SM01081"/>
    </source>
</evidence>
<keyword evidence="4" id="KW-0378">Hydrolase</keyword>
<dbReference type="InterPro" id="IPR015882">
    <property type="entry name" value="HEX_bac_N"/>
</dbReference>
<comment type="similarity">
    <text evidence="2">Belongs to the glycosyl hydrolase 20 family.</text>
</comment>
<evidence type="ECO:0000256" key="8">
    <source>
        <dbReference type="SAM" id="SignalP"/>
    </source>
</evidence>
<protein>
    <recommendedName>
        <fullName evidence="3">beta-N-acetylhexosaminidase</fullName>
        <ecNumber evidence="3">3.2.1.52</ecNumber>
    </recommendedName>
    <alternativeName>
        <fullName evidence="6">Beta-N-acetylhexosaminidase</fullName>
    </alternativeName>
    <alternativeName>
        <fullName evidence="7">N-acetyl-beta-glucosaminidase</fullName>
    </alternativeName>
</protein>
<dbReference type="InterPro" id="IPR004866">
    <property type="entry name" value="CHB/HEX_N_dom"/>
</dbReference>
<evidence type="ECO:0000256" key="3">
    <source>
        <dbReference type="ARBA" id="ARBA00012663"/>
    </source>
</evidence>
<dbReference type="Pfam" id="PF02838">
    <property type="entry name" value="Glyco_hydro_20b"/>
    <property type="match status" value="1"/>
</dbReference>